<evidence type="ECO:0000313" key="4">
    <source>
        <dbReference type="EMBL" id="OWP06397.1"/>
    </source>
</evidence>
<proteinExistence type="predicted"/>
<dbReference type="InterPro" id="IPR037393">
    <property type="entry name" value="Bud22/SRFB1"/>
</dbReference>
<evidence type="ECO:0000256" key="2">
    <source>
        <dbReference type="SAM" id="MobiDB-lite"/>
    </source>
</evidence>
<sequence length="473" mass="52341">MPKRKRAAYQASEGDRVQLMRKQDVQDQLVQSKKMLHRAMKLAKTFERQKLAKRLRIATAESRSEDIARIMREIEALRAISVEQATVAHLHKHLLKVKKFAESNLLPDEVMKVIPRPDMTDAMVAASKNVLSGMANMTAVKDAMPQIITRMYIAMGIPPPAVVKKGKAAKKREVKGILKQPNIGNAQRVSSDGKDSELEDGMKPEKRAARNESVPARDKIEMPDSHDLCRGDEDDHSERRLSRYEALIGGSSDEESFDGETNAIERKSAQPRKRLSLSVSPSSSSESVALPESDIPEPRFLHKDLSRPEVFVTAPKGSTFLPSLNAGYWSGSESSASDFDDAPPPTKKNRPGQMARRAIAEKKHGSEANHIKKGLPAVAEMGRKKDDGWDAKRGATGGERGGRGGRGGRGFNRGGRQRDFSQVYGEKAVVLEPRKKELKRDDVGVLHPSWQAAKKAKEEKKAATFQGKKVTFD</sequence>
<reference evidence="4 5" key="1">
    <citation type="submission" date="2017-04" db="EMBL/GenBank/DDBJ databases">
        <title>Draft genome sequence of Marssonina coronaria NL1: causal agent of apple blotch.</title>
        <authorList>
            <person name="Cheng Q."/>
        </authorList>
    </citation>
    <scope>NUCLEOTIDE SEQUENCE [LARGE SCALE GENOMIC DNA]</scope>
    <source>
        <strain evidence="4 5">NL1</strain>
    </source>
</reference>
<feature type="domain" description="Bud22" evidence="3">
    <location>
        <begin position="31"/>
        <end position="473"/>
    </location>
</feature>
<dbReference type="Proteomes" id="UP000242519">
    <property type="component" value="Unassembled WGS sequence"/>
</dbReference>
<feature type="region of interest" description="Disordered" evidence="2">
    <location>
        <begin position="331"/>
        <end position="422"/>
    </location>
</feature>
<dbReference type="AlphaFoldDB" id="A0A218ZEE2"/>
<keyword evidence="1" id="KW-0175">Coiled coil</keyword>
<dbReference type="STRING" id="503106.A0A218ZEE2"/>
<keyword evidence="5" id="KW-1185">Reference proteome</keyword>
<dbReference type="GO" id="GO:0005634">
    <property type="term" value="C:nucleus"/>
    <property type="evidence" value="ECO:0007669"/>
    <property type="project" value="TreeGrafter"/>
</dbReference>
<evidence type="ECO:0000313" key="5">
    <source>
        <dbReference type="Proteomes" id="UP000242519"/>
    </source>
</evidence>
<dbReference type="OrthoDB" id="3364872at2759"/>
<dbReference type="GO" id="GO:0030686">
    <property type="term" value="C:90S preribosome"/>
    <property type="evidence" value="ECO:0007669"/>
    <property type="project" value="TreeGrafter"/>
</dbReference>
<dbReference type="InterPro" id="IPR015158">
    <property type="entry name" value="Bud22_dom"/>
</dbReference>
<dbReference type="Pfam" id="PF09073">
    <property type="entry name" value="BUD22"/>
    <property type="match status" value="1"/>
</dbReference>
<organism evidence="4 5">
    <name type="scientific">Diplocarpon coronariae</name>
    <dbReference type="NCBI Taxonomy" id="2795749"/>
    <lineage>
        <taxon>Eukaryota</taxon>
        <taxon>Fungi</taxon>
        <taxon>Dikarya</taxon>
        <taxon>Ascomycota</taxon>
        <taxon>Pezizomycotina</taxon>
        <taxon>Leotiomycetes</taxon>
        <taxon>Helotiales</taxon>
        <taxon>Drepanopezizaceae</taxon>
        <taxon>Diplocarpon</taxon>
    </lineage>
</organism>
<dbReference type="InParanoid" id="A0A218ZEE2"/>
<feature type="compositionally biased region" description="Basic and acidic residues" evidence="2">
    <location>
        <begin position="358"/>
        <end position="370"/>
    </location>
</feature>
<feature type="compositionally biased region" description="Basic and acidic residues" evidence="2">
    <location>
        <begin position="381"/>
        <end position="393"/>
    </location>
</feature>
<gene>
    <name evidence="4" type="ORF">B2J93_9170</name>
</gene>
<feature type="region of interest" description="Disordered" evidence="2">
    <location>
        <begin position="175"/>
        <end position="301"/>
    </location>
</feature>
<name>A0A218ZEE2_9HELO</name>
<evidence type="ECO:0000259" key="3">
    <source>
        <dbReference type="Pfam" id="PF09073"/>
    </source>
</evidence>
<dbReference type="EMBL" id="MZNU01000046">
    <property type="protein sequence ID" value="OWP06397.1"/>
    <property type="molecule type" value="Genomic_DNA"/>
</dbReference>
<accession>A0A218ZEE2</accession>
<protein>
    <submittedName>
        <fullName evidence="4">NADH-ubiquinone oxidoreductase 30.4 kDa subunit</fullName>
    </submittedName>
</protein>
<dbReference type="PANTHER" id="PTHR23325:SF1">
    <property type="entry name" value="SERUM RESPONSE FACTOR-BINDING PROTEIN 1"/>
    <property type="match status" value="1"/>
</dbReference>
<dbReference type="FunCoup" id="A0A218ZEE2">
    <property type="interactions" value="183"/>
</dbReference>
<dbReference type="PANTHER" id="PTHR23325">
    <property type="entry name" value="SERUM RESPONSE FACTOR-BINDING"/>
    <property type="match status" value="1"/>
</dbReference>
<feature type="compositionally biased region" description="Basic and acidic residues" evidence="2">
    <location>
        <begin position="191"/>
        <end position="243"/>
    </location>
</feature>
<feature type="compositionally biased region" description="Gly residues" evidence="2">
    <location>
        <begin position="395"/>
        <end position="413"/>
    </location>
</feature>
<dbReference type="GO" id="GO:0030490">
    <property type="term" value="P:maturation of SSU-rRNA"/>
    <property type="evidence" value="ECO:0007669"/>
    <property type="project" value="TreeGrafter"/>
</dbReference>
<comment type="caution">
    <text evidence="4">The sequence shown here is derived from an EMBL/GenBank/DDBJ whole genome shotgun (WGS) entry which is preliminary data.</text>
</comment>
<feature type="compositionally biased region" description="Low complexity" evidence="2">
    <location>
        <begin position="276"/>
        <end position="293"/>
    </location>
</feature>
<evidence type="ECO:0000256" key="1">
    <source>
        <dbReference type="ARBA" id="ARBA00023054"/>
    </source>
</evidence>